<gene>
    <name evidence="2" type="ORF">ACFOHH_25095</name>
</gene>
<accession>A0ABV7DQ96</accession>
<reference evidence="3" key="1">
    <citation type="journal article" date="2019" name="Int. J. Syst. Evol. Microbiol.">
        <title>The Global Catalogue of Microorganisms (GCM) 10K type strain sequencing project: providing services to taxonomists for standard genome sequencing and annotation.</title>
        <authorList>
            <consortium name="The Broad Institute Genomics Platform"/>
            <consortium name="The Broad Institute Genome Sequencing Center for Infectious Disease"/>
            <person name="Wu L."/>
            <person name="Ma J."/>
        </authorList>
    </citation>
    <scope>NUCLEOTIDE SEQUENCE [LARGE SCALE GENOMIC DNA]</scope>
    <source>
        <strain evidence="3">KCTC 52677</strain>
    </source>
</reference>
<protein>
    <recommendedName>
        <fullName evidence="4">Sulfur globule protein</fullName>
    </recommendedName>
</protein>
<dbReference type="RefSeq" id="WP_257318056.1">
    <property type="nucleotide sequence ID" value="NZ_JANFDG010000038.1"/>
</dbReference>
<feature type="signal peptide" evidence="1">
    <location>
        <begin position="1"/>
        <end position="24"/>
    </location>
</feature>
<dbReference type="EMBL" id="JBHRSP010000054">
    <property type="protein sequence ID" value="MFC3076413.1"/>
    <property type="molecule type" value="Genomic_DNA"/>
</dbReference>
<sequence length="79" mass="8964">MRKIVLSAVVATVAALSFAAPSQAGGFYFGFGHGHGHGWGGHHHGYVSHYYGHRHCFWKKVKRYNKWGHVVFKRVKVCR</sequence>
<comment type="caution">
    <text evidence="2">The sequence shown here is derived from an EMBL/GenBank/DDBJ whole genome shotgun (WGS) entry which is preliminary data.</text>
</comment>
<feature type="chain" id="PRO_5046123402" description="Sulfur globule protein" evidence="1">
    <location>
        <begin position="25"/>
        <end position="79"/>
    </location>
</feature>
<evidence type="ECO:0008006" key="4">
    <source>
        <dbReference type="Google" id="ProtNLM"/>
    </source>
</evidence>
<keyword evidence="3" id="KW-1185">Reference proteome</keyword>
<name>A0ABV7DQ96_9HYPH</name>
<dbReference type="Proteomes" id="UP001595377">
    <property type="component" value="Unassembled WGS sequence"/>
</dbReference>
<evidence type="ECO:0000313" key="2">
    <source>
        <dbReference type="EMBL" id="MFC3076413.1"/>
    </source>
</evidence>
<proteinExistence type="predicted"/>
<keyword evidence="1" id="KW-0732">Signal</keyword>
<evidence type="ECO:0000256" key="1">
    <source>
        <dbReference type="SAM" id="SignalP"/>
    </source>
</evidence>
<evidence type="ECO:0000313" key="3">
    <source>
        <dbReference type="Proteomes" id="UP001595377"/>
    </source>
</evidence>
<organism evidence="2 3">
    <name type="scientific">Shinella pollutisoli</name>
    <dbReference type="NCBI Taxonomy" id="2250594"/>
    <lineage>
        <taxon>Bacteria</taxon>
        <taxon>Pseudomonadati</taxon>
        <taxon>Pseudomonadota</taxon>
        <taxon>Alphaproteobacteria</taxon>
        <taxon>Hyphomicrobiales</taxon>
        <taxon>Rhizobiaceae</taxon>
        <taxon>Shinella</taxon>
    </lineage>
</organism>